<dbReference type="Pfam" id="PF00583">
    <property type="entry name" value="Acetyltransf_1"/>
    <property type="match status" value="1"/>
</dbReference>
<evidence type="ECO:0000313" key="6">
    <source>
        <dbReference type="Proteomes" id="UP001055159"/>
    </source>
</evidence>
<name>A0A9X3BPA9_9MYCO</name>
<reference evidence="5" key="3">
    <citation type="submission" date="2022-08" db="EMBL/GenBank/DDBJ databases">
        <title>Whole genome sequencing of non-tuberculosis mycobacteria type-strains.</title>
        <authorList>
            <person name="Igarashi Y."/>
            <person name="Osugi A."/>
            <person name="Mitarai S."/>
        </authorList>
    </citation>
    <scope>NUCLEOTIDE SEQUENCE</scope>
    <source>
        <strain evidence="5">JCM 16372</strain>
    </source>
</reference>
<dbReference type="CDD" id="cd04301">
    <property type="entry name" value="NAT_SF"/>
    <property type="match status" value="1"/>
</dbReference>
<feature type="domain" description="N-acetyltransferase" evidence="3">
    <location>
        <begin position="22"/>
        <end position="168"/>
    </location>
</feature>
<evidence type="ECO:0000313" key="5">
    <source>
        <dbReference type="EMBL" id="ULP34671.1"/>
    </source>
</evidence>
<dbReference type="InterPro" id="IPR016181">
    <property type="entry name" value="Acyl_CoA_acyltransferase"/>
</dbReference>
<dbReference type="Proteomes" id="UP001055159">
    <property type="component" value="Chromosome"/>
</dbReference>
<evidence type="ECO:0000256" key="1">
    <source>
        <dbReference type="ARBA" id="ARBA00022679"/>
    </source>
</evidence>
<evidence type="ECO:0000313" key="7">
    <source>
        <dbReference type="Proteomes" id="UP001140272"/>
    </source>
</evidence>
<dbReference type="AlphaFoldDB" id="A0A9X3BPA9"/>
<reference evidence="4" key="2">
    <citation type="journal article" date="2022" name="BMC Genomics">
        <title>Comparative genome analysis of mycobacteria focusing on tRNA and non-coding RNA.</title>
        <authorList>
            <person name="Behra P.R.K."/>
            <person name="Pettersson B.M.F."/>
            <person name="Ramesh M."/>
            <person name="Das S."/>
            <person name="Dasgupta S."/>
            <person name="Kirsebom L.A."/>
        </authorList>
    </citation>
    <scope>NUCLEOTIDE SEQUENCE</scope>
    <source>
        <strain evidence="4">DSM 45406</strain>
    </source>
</reference>
<dbReference type="GO" id="GO:0016747">
    <property type="term" value="F:acyltransferase activity, transferring groups other than amino-acyl groups"/>
    <property type="evidence" value="ECO:0007669"/>
    <property type="project" value="InterPro"/>
</dbReference>
<dbReference type="InterPro" id="IPR000182">
    <property type="entry name" value="GNAT_dom"/>
</dbReference>
<evidence type="ECO:0000259" key="3">
    <source>
        <dbReference type="PROSITE" id="PS51186"/>
    </source>
</evidence>
<dbReference type="RefSeq" id="WP_043409690.1">
    <property type="nucleotide sequence ID" value="NZ_CP092427.2"/>
</dbReference>
<gene>
    <name evidence="4" type="ORF">H7H73_13390</name>
    <name evidence="5" type="ORF">MJO55_15130</name>
</gene>
<dbReference type="EMBL" id="CP092427">
    <property type="protein sequence ID" value="ULP34671.1"/>
    <property type="molecule type" value="Genomic_DNA"/>
</dbReference>
<protein>
    <submittedName>
        <fullName evidence="4">GNAT family N-acetyltransferase</fullName>
    </submittedName>
</protein>
<dbReference type="EMBL" id="JACKRN010000461">
    <property type="protein sequence ID" value="MCV7071277.1"/>
    <property type="molecule type" value="Genomic_DNA"/>
</dbReference>
<dbReference type="PANTHER" id="PTHR43877">
    <property type="entry name" value="AMINOALKYLPHOSPHONATE N-ACETYLTRANSFERASE-RELATED-RELATED"/>
    <property type="match status" value="1"/>
</dbReference>
<sequence>MAEWEIGVGGPADLDALEPLWVAVHHRHVESMPELAPYVTDAETWRVRRTLYARVLADPDTLLLLASSGNELIGYGLAHVMAVEDSWIPDTWVTGPRIGEIESLSVSPDFRGSGLGSELLRRLEEHLGAVGAADIVLGALAGNDDALRLYERRGYRPTWLYLSKFAGR</sequence>
<dbReference type="Gene3D" id="3.40.630.30">
    <property type="match status" value="1"/>
</dbReference>
<keyword evidence="6" id="KW-1185">Reference proteome</keyword>
<dbReference type="SUPFAM" id="SSF55729">
    <property type="entry name" value="Acyl-CoA N-acyltransferases (Nat)"/>
    <property type="match status" value="1"/>
</dbReference>
<reference evidence="4" key="1">
    <citation type="submission" date="2020-07" db="EMBL/GenBank/DDBJ databases">
        <authorList>
            <person name="Pettersson B.M.F."/>
            <person name="Behra P.R.K."/>
            <person name="Ramesh M."/>
            <person name="Das S."/>
            <person name="Dasgupta S."/>
            <person name="Kirsebom L.A."/>
        </authorList>
    </citation>
    <scope>NUCLEOTIDE SEQUENCE</scope>
    <source>
        <strain evidence="4">DSM 45406</strain>
    </source>
</reference>
<evidence type="ECO:0000313" key="4">
    <source>
        <dbReference type="EMBL" id="MCV7071277.1"/>
    </source>
</evidence>
<proteinExistence type="predicted"/>
<dbReference type="PROSITE" id="PS51186">
    <property type="entry name" value="GNAT"/>
    <property type="match status" value="1"/>
</dbReference>
<keyword evidence="2" id="KW-0012">Acyltransferase</keyword>
<accession>A0A9X3BPA9</accession>
<keyword evidence="1" id="KW-0808">Transferase</keyword>
<organism evidence="4 7">
    <name type="scientific">Mycolicibacterium rufum</name>
    <dbReference type="NCBI Taxonomy" id="318424"/>
    <lineage>
        <taxon>Bacteria</taxon>
        <taxon>Bacillati</taxon>
        <taxon>Actinomycetota</taxon>
        <taxon>Actinomycetes</taxon>
        <taxon>Mycobacteriales</taxon>
        <taxon>Mycobacteriaceae</taxon>
        <taxon>Mycolicibacterium</taxon>
    </lineage>
</organism>
<dbReference type="InterPro" id="IPR050832">
    <property type="entry name" value="Bact_Acetyltransf"/>
</dbReference>
<evidence type="ECO:0000256" key="2">
    <source>
        <dbReference type="ARBA" id="ARBA00023315"/>
    </source>
</evidence>
<dbReference type="Proteomes" id="UP001140272">
    <property type="component" value="Unassembled WGS sequence"/>
</dbReference>